<evidence type="ECO:0000313" key="2">
    <source>
        <dbReference type="EMBL" id="RJP69520.1"/>
    </source>
</evidence>
<feature type="domain" description="Methyltransferase" evidence="1">
    <location>
        <begin position="175"/>
        <end position="259"/>
    </location>
</feature>
<evidence type="ECO:0000259" key="1">
    <source>
        <dbReference type="Pfam" id="PF13847"/>
    </source>
</evidence>
<dbReference type="Gene3D" id="1.10.10.10">
    <property type="entry name" value="Winged helix-like DNA-binding domain superfamily/Winged helix DNA-binding domain"/>
    <property type="match status" value="1"/>
</dbReference>
<dbReference type="GO" id="GO:0008168">
    <property type="term" value="F:methyltransferase activity"/>
    <property type="evidence" value="ECO:0007669"/>
    <property type="project" value="UniProtKB-KW"/>
</dbReference>
<dbReference type="Gene3D" id="3.40.50.150">
    <property type="entry name" value="Vaccinia Virus protein VP39"/>
    <property type="match status" value="1"/>
</dbReference>
<name>A0A419EXF9_9BACT</name>
<keyword evidence="2" id="KW-0489">Methyltransferase</keyword>
<dbReference type="EMBL" id="QZKI01000081">
    <property type="protein sequence ID" value="RJP69520.1"/>
    <property type="molecule type" value="Genomic_DNA"/>
</dbReference>
<dbReference type="Pfam" id="PF13847">
    <property type="entry name" value="Methyltransf_31"/>
    <property type="match status" value="1"/>
</dbReference>
<dbReference type="CDD" id="cd02440">
    <property type="entry name" value="AdoMet_MTases"/>
    <property type="match status" value="1"/>
</dbReference>
<dbReference type="Proteomes" id="UP000285961">
    <property type="component" value="Unassembled WGS sequence"/>
</dbReference>
<dbReference type="SUPFAM" id="SSF53335">
    <property type="entry name" value="S-adenosyl-L-methionine-dependent methyltransferases"/>
    <property type="match status" value="1"/>
</dbReference>
<dbReference type="AlphaFoldDB" id="A0A419EXF9"/>
<protein>
    <submittedName>
        <fullName evidence="2">Methyltransferase domain-containing protein</fullName>
    </submittedName>
</protein>
<accession>A0A419EXF9</accession>
<organism evidence="2 3">
    <name type="scientific">Candidatus Abyssobacteria bacterium SURF_17</name>
    <dbReference type="NCBI Taxonomy" id="2093361"/>
    <lineage>
        <taxon>Bacteria</taxon>
        <taxon>Pseudomonadati</taxon>
        <taxon>Candidatus Hydrogenedentota</taxon>
        <taxon>Candidatus Abyssobacteria</taxon>
    </lineage>
</organism>
<keyword evidence="2" id="KW-0808">Transferase</keyword>
<sequence length="348" mass="39807">MNPILEQIRFMRKIVGFGRLMRMRKKHSLGLGYARGYVTTICLWSLLNTGLLDELREKGAVNLAEFADRNNLDLAALESVCEYLDGLRVLRFEQGVCSLQKRGTTLMEEPRGLFDLLYGYEPVFRDLEPLLRKIKTYGKDITRRGEAVAKGSGELGRQLPFLAVRELVFSNGFRRVLDLGCGDLEFLFLLCENPEIICYGIDNDAATVEYARKRLKEANLAHRITIEQGNMFAVKEAAQKFRDVDAITAIDVFHEYLSNGTDTISFFLRTVKRHFPDASLVVAEFFKLPQSWLRRIPTVTLEHHLFHSLTNQVILPIGEWVKLFESSGYQVVEKKLLHAIGHGYFVLK</sequence>
<dbReference type="InterPro" id="IPR029063">
    <property type="entry name" value="SAM-dependent_MTases_sf"/>
</dbReference>
<comment type="caution">
    <text evidence="2">The sequence shown here is derived from an EMBL/GenBank/DDBJ whole genome shotgun (WGS) entry which is preliminary data.</text>
</comment>
<dbReference type="GO" id="GO:0032259">
    <property type="term" value="P:methylation"/>
    <property type="evidence" value="ECO:0007669"/>
    <property type="project" value="UniProtKB-KW"/>
</dbReference>
<dbReference type="InterPro" id="IPR025714">
    <property type="entry name" value="Methyltranfer_dom"/>
</dbReference>
<reference evidence="2 3" key="1">
    <citation type="journal article" date="2017" name="ISME J.">
        <title>Energy and carbon metabolisms in a deep terrestrial subsurface fluid microbial community.</title>
        <authorList>
            <person name="Momper L."/>
            <person name="Jungbluth S.P."/>
            <person name="Lee M.D."/>
            <person name="Amend J.P."/>
        </authorList>
    </citation>
    <scope>NUCLEOTIDE SEQUENCE [LARGE SCALE GENOMIC DNA]</scope>
    <source>
        <strain evidence="2">SURF_17</strain>
    </source>
</reference>
<proteinExistence type="predicted"/>
<evidence type="ECO:0000313" key="3">
    <source>
        <dbReference type="Proteomes" id="UP000285961"/>
    </source>
</evidence>
<gene>
    <name evidence="2" type="ORF">C4532_10800</name>
</gene>
<dbReference type="InterPro" id="IPR036388">
    <property type="entry name" value="WH-like_DNA-bd_sf"/>
</dbReference>